<comment type="cofactor">
    <cofactor evidence="2">
        <name>FAD</name>
        <dbReference type="ChEBI" id="CHEBI:57692"/>
    </cofactor>
</comment>
<evidence type="ECO:0000256" key="2">
    <source>
        <dbReference type="ARBA" id="ARBA00001974"/>
    </source>
</evidence>
<comment type="subcellular location">
    <subcellularLocation>
        <location evidence="3">Cytoplasm</location>
    </subcellularLocation>
</comment>
<dbReference type="Proteomes" id="UP001608902">
    <property type="component" value="Unassembled WGS sequence"/>
</dbReference>
<keyword evidence="8" id="KW-0274">FAD</keyword>
<sequence>MKGLRTFLKKMRPDEEVMQRFRSILRESDGFECHPFRVGAYNELADRYFQLHYDPQTLGVVVLNTPSFLETTFRKWLVGQRKPNESMNDVKERFKTEPLNSYFDELFDKVRKELEPFNNDLIHDYDVLPNRRPLVLMTTVGHVAGIAYFYRPKETTQTANSTNGPTKRRMGLSMHNKYGANFAFRCVFIFPDIRVPPDFVDKKPIKMLTDDEAEEAINLFNDHWRDGRFRSVGNPVEKYSDLQTKFFGTPPLDRWPIIASWFEES</sequence>
<evidence type="ECO:0000256" key="1">
    <source>
        <dbReference type="ARBA" id="ARBA00001917"/>
    </source>
</evidence>
<comment type="cofactor">
    <cofactor evidence="1">
        <name>FMN</name>
        <dbReference type="ChEBI" id="CHEBI:58210"/>
    </cofactor>
</comment>
<evidence type="ECO:0000256" key="3">
    <source>
        <dbReference type="ARBA" id="ARBA00004496"/>
    </source>
</evidence>
<dbReference type="PANTHER" id="PTHR31457">
    <property type="entry name" value="METHYLMALONIC ACIDURIA AND HOMOCYSTINURIA TYPE C PROTEIN"/>
    <property type="match status" value="1"/>
</dbReference>
<gene>
    <name evidence="12" type="ORF">AB6A40_003000</name>
</gene>
<comment type="similarity">
    <text evidence="4">Belongs to the MMACHC family.</text>
</comment>
<evidence type="ECO:0000313" key="13">
    <source>
        <dbReference type="Proteomes" id="UP001608902"/>
    </source>
</evidence>
<evidence type="ECO:0000256" key="11">
    <source>
        <dbReference type="ARBA" id="ARBA00031313"/>
    </source>
</evidence>
<keyword evidence="13" id="KW-1185">Reference proteome</keyword>
<dbReference type="GO" id="GO:0016491">
    <property type="term" value="F:oxidoreductase activity"/>
    <property type="evidence" value="ECO:0007669"/>
    <property type="project" value="UniProtKB-KW"/>
</dbReference>
<evidence type="ECO:0000256" key="8">
    <source>
        <dbReference type="ARBA" id="ARBA00022827"/>
    </source>
</evidence>
<comment type="caution">
    <text evidence="12">The sequence shown here is derived from an EMBL/GenBank/DDBJ whole genome shotgun (WGS) entry which is preliminary data.</text>
</comment>
<keyword evidence="9" id="KW-0521">NADP</keyword>
<dbReference type="AlphaFoldDB" id="A0ABD6EAS1"/>
<dbReference type="InterPro" id="IPR032037">
    <property type="entry name" value="MMACHC"/>
</dbReference>
<evidence type="ECO:0000313" key="12">
    <source>
        <dbReference type="EMBL" id="MFH4976291.1"/>
    </source>
</evidence>
<evidence type="ECO:0000256" key="5">
    <source>
        <dbReference type="ARBA" id="ARBA00022490"/>
    </source>
</evidence>
<dbReference type="CDD" id="cd12959">
    <property type="entry name" value="MMACHC-like"/>
    <property type="match status" value="1"/>
</dbReference>
<keyword evidence="10" id="KW-0560">Oxidoreductase</keyword>
<evidence type="ECO:0000256" key="7">
    <source>
        <dbReference type="ARBA" id="ARBA00022643"/>
    </source>
</evidence>
<dbReference type="GO" id="GO:0005737">
    <property type="term" value="C:cytoplasm"/>
    <property type="evidence" value="ECO:0007669"/>
    <property type="project" value="UniProtKB-SubCell"/>
</dbReference>
<evidence type="ECO:0000256" key="4">
    <source>
        <dbReference type="ARBA" id="ARBA00007762"/>
    </source>
</evidence>
<proteinExistence type="inferred from homology"/>
<organism evidence="12 13">
    <name type="scientific">Gnathostoma spinigerum</name>
    <dbReference type="NCBI Taxonomy" id="75299"/>
    <lineage>
        <taxon>Eukaryota</taxon>
        <taxon>Metazoa</taxon>
        <taxon>Ecdysozoa</taxon>
        <taxon>Nematoda</taxon>
        <taxon>Chromadorea</taxon>
        <taxon>Rhabditida</taxon>
        <taxon>Spirurina</taxon>
        <taxon>Gnathostomatomorpha</taxon>
        <taxon>Gnathostomatoidea</taxon>
        <taxon>Gnathostomatidae</taxon>
        <taxon>Gnathostoma</taxon>
    </lineage>
</organism>
<keyword evidence="6" id="KW-0285">Flavoprotein</keyword>
<evidence type="ECO:0000256" key="6">
    <source>
        <dbReference type="ARBA" id="ARBA00022630"/>
    </source>
</evidence>
<evidence type="ECO:0000256" key="10">
    <source>
        <dbReference type="ARBA" id="ARBA00023002"/>
    </source>
</evidence>
<protein>
    <recommendedName>
        <fullName evidence="11">Cyanocobalamin reductase (cyanide-eliminating)</fullName>
    </recommendedName>
</protein>
<dbReference type="Pfam" id="PF16690">
    <property type="entry name" value="MMACHC"/>
    <property type="match status" value="1"/>
</dbReference>
<keyword evidence="7" id="KW-0288">FMN</keyword>
<dbReference type="PANTHER" id="PTHR31457:SF2">
    <property type="entry name" value="CYANOCOBALAMIN REDUCTASE _ ALKYLCOBALAMIN DEALKYLASE"/>
    <property type="match status" value="1"/>
</dbReference>
<evidence type="ECO:0000256" key="9">
    <source>
        <dbReference type="ARBA" id="ARBA00022857"/>
    </source>
</evidence>
<accession>A0ABD6EAS1</accession>
<keyword evidence="5" id="KW-0963">Cytoplasm</keyword>
<dbReference type="EMBL" id="JBGFUD010001444">
    <property type="protein sequence ID" value="MFH4976291.1"/>
    <property type="molecule type" value="Genomic_DNA"/>
</dbReference>
<reference evidence="12 13" key="1">
    <citation type="submission" date="2024-08" db="EMBL/GenBank/DDBJ databases">
        <title>Gnathostoma spinigerum genome.</title>
        <authorList>
            <person name="Gonzalez-Bertolin B."/>
            <person name="Monzon S."/>
            <person name="Zaballos A."/>
            <person name="Jimenez P."/>
            <person name="Dekumyoy P."/>
            <person name="Varona S."/>
            <person name="Cuesta I."/>
            <person name="Sumanam S."/>
            <person name="Adisakwattana P."/>
            <person name="Gasser R.B."/>
            <person name="Hernandez-Gonzalez A."/>
            <person name="Young N.D."/>
            <person name="Perteguer M.J."/>
        </authorList>
    </citation>
    <scope>NUCLEOTIDE SEQUENCE [LARGE SCALE GENOMIC DNA]</scope>
    <source>
        <strain evidence="12">AL3</strain>
        <tissue evidence="12">Liver</tissue>
    </source>
</reference>
<name>A0ABD6EAS1_9BILA</name>